<dbReference type="EMBL" id="CM042060">
    <property type="protein sequence ID" value="KAI3678072.1"/>
    <property type="molecule type" value="Genomic_DNA"/>
</dbReference>
<sequence length="139" mass="14887">MSLAQPWTITNVTPSSTIHTSHSITTSIPDTSLVVDLPSDSSHPSFTPSISSPSSPMTTGLSPPTAASTPSPVSNIPEYVDGSLNQSTTSNSSSISPMQDTTPTHLHLLTLRSPILVHLNYPLFRLLRFPPCLLLWVLI</sequence>
<reference evidence="2" key="1">
    <citation type="journal article" date="2022" name="Mol. Ecol. Resour.">
        <title>The genomes of chicory, endive, great burdock and yacon provide insights into Asteraceae palaeo-polyploidization history and plant inulin production.</title>
        <authorList>
            <person name="Fan W."/>
            <person name="Wang S."/>
            <person name="Wang H."/>
            <person name="Wang A."/>
            <person name="Jiang F."/>
            <person name="Liu H."/>
            <person name="Zhao H."/>
            <person name="Xu D."/>
            <person name="Zhang Y."/>
        </authorList>
    </citation>
    <scope>NUCLEOTIDE SEQUENCE [LARGE SCALE GENOMIC DNA]</scope>
    <source>
        <strain evidence="2">cv. Niubang</strain>
    </source>
</reference>
<evidence type="ECO:0000313" key="1">
    <source>
        <dbReference type="EMBL" id="KAI3678072.1"/>
    </source>
</evidence>
<gene>
    <name evidence="1" type="ORF">L6452_37351</name>
</gene>
<keyword evidence="2" id="KW-1185">Reference proteome</keyword>
<accession>A0ACB8Y3G9</accession>
<evidence type="ECO:0000313" key="2">
    <source>
        <dbReference type="Proteomes" id="UP001055879"/>
    </source>
</evidence>
<organism evidence="1 2">
    <name type="scientific">Arctium lappa</name>
    <name type="common">Greater burdock</name>
    <name type="synonym">Lappa major</name>
    <dbReference type="NCBI Taxonomy" id="4217"/>
    <lineage>
        <taxon>Eukaryota</taxon>
        <taxon>Viridiplantae</taxon>
        <taxon>Streptophyta</taxon>
        <taxon>Embryophyta</taxon>
        <taxon>Tracheophyta</taxon>
        <taxon>Spermatophyta</taxon>
        <taxon>Magnoliopsida</taxon>
        <taxon>eudicotyledons</taxon>
        <taxon>Gunneridae</taxon>
        <taxon>Pentapetalae</taxon>
        <taxon>asterids</taxon>
        <taxon>campanulids</taxon>
        <taxon>Asterales</taxon>
        <taxon>Asteraceae</taxon>
        <taxon>Carduoideae</taxon>
        <taxon>Cardueae</taxon>
        <taxon>Arctiinae</taxon>
        <taxon>Arctium</taxon>
    </lineage>
</organism>
<name>A0ACB8Y3G9_ARCLA</name>
<dbReference type="Proteomes" id="UP001055879">
    <property type="component" value="Linkage Group LG14"/>
</dbReference>
<reference evidence="1 2" key="2">
    <citation type="journal article" date="2022" name="Mol. Ecol. Resour.">
        <title>The genomes of chicory, endive, great burdock and yacon provide insights into Asteraceae paleo-polyploidization history and plant inulin production.</title>
        <authorList>
            <person name="Fan W."/>
            <person name="Wang S."/>
            <person name="Wang H."/>
            <person name="Wang A."/>
            <person name="Jiang F."/>
            <person name="Liu H."/>
            <person name="Zhao H."/>
            <person name="Xu D."/>
            <person name="Zhang Y."/>
        </authorList>
    </citation>
    <scope>NUCLEOTIDE SEQUENCE [LARGE SCALE GENOMIC DNA]</scope>
    <source>
        <strain evidence="2">cv. Niubang</strain>
    </source>
</reference>
<comment type="caution">
    <text evidence="1">The sequence shown here is derived from an EMBL/GenBank/DDBJ whole genome shotgun (WGS) entry which is preliminary data.</text>
</comment>
<protein>
    <submittedName>
        <fullName evidence="1">Uncharacterized protein</fullName>
    </submittedName>
</protein>
<proteinExistence type="predicted"/>